<feature type="transmembrane region" description="Helical" evidence="2">
    <location>
        <begin position="47"/>
        <end position="68"/>
    </location>
</feature>
<protein>
    <submittedName>
        <fullName evidence="3">Uncharacterized protein</fullName>
    </submittedName>
</protein>
<dbReference type="RefSeq" id="WP_207123521.1">
    <property type="nucleotide sequence ID" value="NZ_BOPO01000013.1"/>
</dbReference>
<keyword evidence="2" id="KW-1133">Transmembrane helix</keyword>
<evidence type="ECO:0000256" key="1">
    <source>
        <dbReference type="SAM" id="MobiDB-lite"/>
    </source>
</evidence>
<gene>
    <name evidence="3" type="ORF">NUM_11770</name>
</gene>
<comment type="caution">
    <text evidence="3">The sequence shown here is derived from an EMBL/GenBank/DDBJ whole genome shotgun (WGS) entry which is preliminary data.</text>
</comment>
<dbReference type="AlphaFoldDB" id="A0A8J4ABY8"/>
<proteinExistence type="predicted"/>
<feature type="region of interest" description="Disordered" evidence="1">
    <location>
        <begin position="134"/>
        <end position="201"/>
    </location>
</feature>
<evidence type="ECO:0000256" key="2">
    <source>
        <dbReference type="SAM" id="Phobius"/>
    </source>
</evidence>
<keyword evidence="2" id="KW-0812">Transmembrane</keyword>
<evidence type="ECO:0000313" key="3">
    <source>
        <dbReference type="EMBL" id="GIL25923.1"/>
    </source>
</evidence>
<dbReference type="Proteomes" id="UP000614996">
    <property type="component" value="Unassembled WGS sequence"/>
</dbReference>
<name>A0A8J4ABY8_9ACTN</name>
<feature type="compositionally biased region" description="Basic residues" evidence="1">
    <location>
        <begin position="191"/>
        <end position="201"/>
    </location>
</feature>
<accession>A0A8J4ABY8</accession>
<keyword evidence="2" id="KW-0472">Membrane</keyword>
<feature type="transmembrane region" description="Helical" evidence="2">
    <location>
        <begin position="111"/>
        <end position="129"/>
    </location>
</feature>
<feature type="transmembrane region" description="Helical" evidence="2">
    <location>
        <begin position="75"/>
        <end position="99"/>
    </location>
</feature>
<organism evidence="3 4">
    <name type="scientific">Actinocatenispora comari</name>
    <dbReference type="NCBI Taxonomy" id="2807577"/>
    <lineage>
        <taxon>Bacteria</taxon>
        <taxon>Bacillati</taxon>
        <taxon>Actinomycetota</taxon>
        <taxon>Actinomycetes</taxon>
        <taxon>Micromonosporales</taxon>
        <taxon>Micromonosporaceae</taxon>
        <taxon>Actinocatenispora</taxon>
    </lineage>
</organism>
<dbReference type="EMBL" id="BOPO01000013">
    <property type="protein sequence ID" value="GIL25923.1"/>
    <property type="molecule type" value="Genomic_DNA"/>
</dbReference>
<evidence type="ECO:0000313" key="4">
    <source>
        <dbReference type="Proteomes" id="UP000614996"/>
    </source>
</evidence>
<feature type="transmembrane region" description="Helical" evidence="2">
    <location>
        <begin position="12"/>
        <end position="35"/>
    </location>
</feature>
<keyword evidence="4" id="KW-1185">Reference proteome</keyword>
<sequence length="201" mass="19979">MVDRTGWQDARRTVGAAVLRAVTAAAVLLSADIHLEMWATGFRNIPVIGPLFLLNTAGGLVLGVALLVGRYRLVALAAAGFGALTLAAFAVSATVGLFGVQESLSGVPERLSVLAESVAVVGGVVLAVLPARTGQGGPPAGAGTDTSHAHPGGRRAAADSGPAPTPADVGTAEGDAARSGAAARDGARSTHGWRHGARLGR</sequence>
<reference evidence="4" key="1">
    <citation type="journal article" date="2021" name="Int. J. Syst. Evol. Microbiol.">
        <title>Actinocatenispora comari sp. nov., an endophytic actinomycete isolated from aerial parts of Comarum salesowianum.</title>
        <authorList>
            <person name="Oyunbileg N."/>
            <person name="Iizaka Y."/>
            <person name="Hamada M."/>
            <person name="Davaapurev B.O."/>
            <person name="Fukumoto A."/>
            <person name="Tsetseg B."/>
            <person name="Kato F."/>
            <person name="Tamura T."/>
            <person name="Batkhuu J."/>
            <person name="Anzai Y."/>
        </authorList>
    </citation>
    <scope>NUCLEOTIDE SEQUENCE [LARGE SCALE GENOMIC DNA]</scope>
    <source>
        <strain evidence="4">NUM-2625</strain>
    </source>
</reference>